<name>A0AAW9Q657_9CYAN</name>
<evidence type="ECO:0000313" key="3">
    <source>
        <dbReference type="Proteomes" id="UP001333818"/>
    </source>
</evidence>
<feature type="domain" description="Peptidase C39-like" evidence="1">
    <location>
        <begin position="100"/>
        <end position="223"/>
    </location>
</feature>
<organism evidence="2 3">
    <name type="scientific">Tumidithrix elongata BACA0141</name>
    <dbReference type="NCBI Taxonomy" id="2716417"/>
    <lineage>
        <taxon>Bacteria</taxon>
        <taxon>Bacillati</taxon>
        <taxon>Cyanobacteriota</taxon>
        <taxon>Cyanophyceae</taxon>
        <taxon>Pseudanabaenales</taxon>
        <taxon>Pseudanabaenaceae</taxon>
        <taxon>Tumidithrix</taxon>
        <taxon>Tumidithrix elongata</taxon>
    </lineage>
</organism>
<dbReference type="EMBL" id="JAZBJZ010000132">
    <property type="protein sequence ID" value="MEE3719429.1"/>
    <property type="molecule type" value="Genomic_DNA"/>
</dbReference>
<dbReference type="InterPro" id="IPR038765">
    <property type="entry name" value="Papain-like_cys_pep_sf"/>
</dbReference>
<dbReference type="Gene3D" id="3.90.70.10">
    <property type="entry name" value="Cysteine proteinases"/>
    <property type="match status" value="1"/>
</dbReference>
<dbReference type="Pfam" id="PF13529">
    <property type="entry name" value="Peptidase_C39_2"/>
    <property type="match status" value="1"/>
</dbReference>
<dbReference type="Proteomes" id="UP001333818">
    <property type="component" value="Unassembled WGS sequence"/>
</dbReference>
<accession>A0AAW9Q657</accession>
<proteinExistence type="predicted"/>
<comment type="caution">
    <text evidence="2">The sequence shown here is derived from an EMBL/GenBank/DDBJ whole genome shotgun (WGS) entry which is preliminary data.</text>
</comment>
<dbReference type="SUPFAM" id="SSF54001">
    <property type="entry name" value="Cysteine proteinases"/>
    <property type="match status" value="1"/>
</dbReference>
<dbReference type="InterPro" id="IPR039564">
    <property type="entry name" value="Peptidase_C39-like"/>
</dbReference>
<dbReference type="RefSeq" id="WP_330485865.1">
    <property type="nucleotide sequence ID" value="NZ_JAZBJZ010000132.1"/>
</dbReference>
<evidence type="ECO:0000259" key="1">
    <source>
        <dbReference type="Pfam" id="PF13529"/>
    </source>
</evidence>
<protein>
    <submittedName>
        <fullName evidence="2">C39 family peptidase</fullName>
    </submittedName>
</protein>
<reference evidence="2" key="1">
    <citation type="submission" date="2024-01" db="EMBL/GenBank/DDBJ databases">
        <title>Bank of Algae and Cyanobacteria of the Azores (BACA) strain genomes.</title>
        <authorList>
            <person name="Luz R."/>
            <person name="Cordeiro R."/>
            <person name="Fonseca A."/>
            <person name="Goncalves V."/>
        </authorList>
    </citation>
    <scope>NUCLEOTIDE SEQUENCE</scope>
    <source>
        <strain evidence="2">BACA0141</strain>
    </source>
</reference>
<dbReference type="AlphaFoldDB" id="A0AAW9Q657"/>
<gene>
    <name evidence="2" type="ORF">V2H45_22045</name>
</gene>
<sequence>MTNYTLKVLQKTVFKLQPIDSSQITDPKQKQEIAAGKEFALHSYLFDRVSNHYKVALLIDSFNGRNTWYVYAEHVQILKDDVVQPKGAPESPKAPSSVKLNVPYFSQLDNVNNPFGSCNVTSTAMCLAYFGLRAQDPDVQLEDELYNYCDTHSLDRHNPADLATLIADYGYKDKFQLEAKWSDAKAWLNQGNPLIVHGYFTKSGHIVAIVGYNEAGWVVNDPYGEWSADGYDTNASGAGLTYSYEAMERVCGTDGDAWIHFVSK</sequence>
<evidence type="ECO:0000313" key="2">
    <source>
        <dbReference type="EMBL" id="MEE3719429.1"/>
    </source>
</evidence>
<keyword evidence="3" id="KW-1185">Reference proteome</keyword>